<evidence type="ECO:0000256" key="1">
    <source>
        <dbReference type="ARBA" id="ARBA00006964"/>
    </source>
</evidence>
<dbReference type="InterPro" id="IPR036069">
    <property type="entry name" value="DUF34/NIF3_sf"/>
</dbReference>
<name>A0ABT9YSI3_9STRE</name>
<reference evidence="4 5" key="1">
    <citation type="submission" date="2023-07" db="EMBL/GenBank/DDBJ databases">
        <title>Genomic Encyclopedia of Type Strains, Phase IV (KMG-IV): sequencing the most valuable type-strain genomes for metagenomic binning, comparative biology and taxonomic classification.</title>
        <authorList>
            <person name="Goeker M."/>
        </authorList>
    </citation>
    <scope>NUCLEOTIDE SEQUENCE [LARGE SCALE GENOMIC DNA]</scope>
    <source>
        <strain evidence="4 5">DSM 105143</strain>
    </source>
</reference>
<dbReference type="Pfam" id="PF01784">
    <property type="entry name" value="DUF34_NIF3"/>
    <property type="match status" value="2"/>
</dbReference>
<dbReference type="SUPFAM" id="SSF102705">
    <property type="entry name" value="NIF3 (NGG1p interacting factor 3)-like"/>
    <property type="match status" value="1"/>
</dbReference>
<sequence>MTITEVIETIKAFYQGDPAITEETTRDQVLYGETDGDCTGVVTCIWPSVQVLEEAHALGANLIICHEALFWNHGDHQDWLQENGIQAYEGKKALLDQYGLTVWRCHDYVHSGMPIETGEYKDGIFYGLAKQLGWEGYDISNHPMPTLFEIPEVSGRELASHLIHKLGLDGVRVIGDPETRVRRVKIPFHVFGDANADIIQIDQEDFDAILPMEMVDFTIAEYIKDASLLGQNKVAISAGHFNLEEPGMAYMADYLPAVLGHQVPVHFVKVGDTYGYITK</sequence>
<evidence type="ECO:0000313" key="4">
    <source>
        <dbReference type="EMBL" id="MDQ0222288.1"/>
    </source>
</evidence>
<dbReference type="RefSeq" id="WP_307121498.1">
    <property type="nucleotide sequence ID" value="NZ_JAUSTM010000006.1"/>
</dbReference>
<comment type="caution">
    <text evidence="4">The sequence shown here is derived from an EMBL/GenBank/DDBJ whole genome shotgun (WGS) entry which is preliminary data.</text>
</comment>
<gene>
    <name evidence="4" type="ORF">J2S23_000839</name>
</gene>
<evidence type="ECO:0000256" key="3">
    <source>
        <dbReference type="ARBA" id="ARBA00022112"/>
    </source>
</evidence>
<protein>
    <recommendedName>
        <fullName evidence="3">GTP cyclohydrolase 1 type 2 homolog</fullName>
    </recommendedName>
</protein>
<dbReference type="EMBL" id="JAUSTM010000006">
    <property type="protein sequence ID" value="MDQ0222288.1"/>
    <property type="molecule type" value="Genomic_DNA"/>
</dbReference>
<dbReference type="Gene3D" id="3.40.1390.30">
    <property type="entry name" value="NIF3 (NGG1p interacting factor 3)-like"/>
    <property type="match status" value="1"/>
</dbReference>
<dbReference type="Proteomes" id="UP001223079">
    <property type="component" value="Unassembled WGS sequence"/>
</dbReference>
<comment type="similarity">
    <text evidence="1">Belongs to the GTP cyclohydrolase I type 2/NIF3 family.</text>
</comment>
<accession>A0ABT9YSI3</accession>
<dbReference type="InterPro" id="IPR002678">
    <property type="entry name" value="DUF34/NIF3"/>
</dbReference>
<keyword evidence="5" id="KW-1185">Reference proteome</keyword>
<comment type="subunit">
    <text evidence="2">Homohexamer.</text>
</comment>
<evidence type="ECO:0000256" key="2">
    <source>
        <dbReference type="ARBA" id="ARBA00011643"/>
    </source>
</evidence>
<evidence type="ECO:0000313" key="5">
    <source>
        <dbReference type="Proteomes" id="UP001223079"/>
    </source>
</evidence>
<proteinExistence type="inferred from homology"/>
<organism evidence="4 5">
    <name type="scientific">Streptococcus moroccensis</name>
    <dbReference type="NCBI Taxonomy" id="1451356"/>
    <lineage>
        <taxon>Bacteria</taxon>
        <taxon>Bacillati</taxon>
        <taxon>Bacillota</taxon>
        <taxon>Bacilli</taxon>
        <taxon>Lactobacillales</taxon>
        <taxon>Streptococcaceae</taxon>
        <taxon>Streptococcus</taxon>
    </lineage>
</organism>